<dbReference type="KEGG" id="seri:SERIO_v1c06390"/>
<evidence type="ECO:0000256" key="7">
    <source>
        <dbReference type="SAM" id="Phobius"/>
    </source>
</evidence>
<gene>
    <name evidence="9" type="ORF">SERIO_v1c06390</name>
</gene>
<feature type="domain" description="ABC3 transporter permease C-terminal" evidence="8">
    <location>
        <begin position="975"/>
        <end position="1091"/>
    </location>
</feature>
<keyword evidence="3 7" id="KW-0812">Transmembrane</keyword>
<keyword evidence="4 7" id="KW-1133">Transmembrane helix</keyword>
<comment type="similarity">
    <text evidence="6">Belongs to the ABC-4 integral membrane protein family.</text>
</comment>
<evidence type="ECO:0000313" key="9">
    <source>
        <dbReference type="EMBL" id="AKM54209.1"/>
    </source>
</evidence>
<evidence type="ECO:0000256" key="1">
    <source>
        <dbReference type="ARBA" id="ARBA00004651"/>
    </source>
</evidence>
<dbReference type="GO" id="GO:0005886">
    <property type="term" value="C:plasma membrane"/>
    <property type="evidence" value="ECO:0007669"/>
    <property type="project" value="UniProtKB-SubCell"/>
</dbReference>
<evidence type="ECO:0000256" key="5">
    <source>
        <dbReference type="ARBA" id="ARBA00023136"/>
    </source>
</evidence>
<reference evidence="10" key="2">
    <citation type="submission" date="2015-06" db="EMBL/GenBank/DDBJ databases">
        <title>Complete genome sequence of Spiroplasma eriocheiris TDA-040725-5 (DSM 21848).</title>
        <authorList>
            <person name="Lo W.-S."/>
            <person name="Kuo C.-H."/>
        </authorList>
    </citation>
    <scope>NUCLEOTIDE SEQUENCE [LARGE SCALE GENOMIC DNA]</scope>
    <source>
        <strain evidence="10">TDA-040725-5</strain>
    </source>
</reference>
<dbReference type="Proteomes" id="UP000035661">
    <property type="component" value="Chromosome"/>
</dbReference>
<feature type="domain" description="ABC3 transporter permease C-terminal" evidence="8">
    <location>
        <begin position="389"/>
        <end position="500"/>
    </location>
</feature>
<dbReference type="STRING" id="315358.SERIO_v1c06390"/>
<sequence length="1100" mass="125447">MKSGRGICIKKLIKNSIQNLYKKILNYLSIFILLLLSVAVFGGMFTYNSQLDHLYNQAVINSKRYDVHVNLNKLDLNTFTYSKIANDWVGFDNFDGNDKAASDWINFITQTNNNKSVCFDSTSNDGLDKLFDKFINDNGLTFKPGKTKEMFLRDIKLLNCNYVSYSFNKLIKTNANPDLHLSTWDLVVNNSTDLVVDNIDYHLVNAYQNSSDAIWTNPNLNIPYINKGLVTADNITDGQIIVNRYFLEEMNYSLGNGIIIGKDSDGNPNYYQIMGEGYAYSDIMYQTFGAASGNFASSGNVKTALVYMTNNDFNKIMSYNPSLTNNYQGYLKFAPEDDFNQAYNYLNELIFNYFTASWYQIITQYNDVGEAGQQQTFIQLNYIMFSVVCLAASIVVLVIVYFFIKRDIKSQRKTLGILKALGYHTPELSFGVVVPIIITIFVACLFGYLGSLGVSAYFTILNKPVALLPFDNVYNNWIIFVVFIIGFPTIFAAITYLITIIILRTKPLDLINERERVKVKRAKQLVKYVRKPLVFLPFGVRLTTSFAQKSISKWFTVLITFLFGCLVLLFEFNVIDLFNGYINDLMRSYGHNVTQIVNLPSQFQYQTSTKPNQHLEIDYNPDKWNYTWLEQQELSTSLDWSAFNCSYEWANQNLPIHFRDRQDKEEVIDPNIQDILQRSMMNVCMNGDYLKQAVHSGSFKQLIDILKTMIPPNQVVALTTFLQSAKTANQLPNVAFSKFVIDKKLDLSMLSSALTPNAINADTKIKRADVYGLDPNSDFKDYFNFNDKTSNIDEIFTPVNLATDPIPIVVAKRIWYSGEVPINSPFEWNLRITPSDSKKVKVKIVGYVTNDTSTQNIFMNIQTLRHLMGIHNPNDPNDDTWFDSHPYFGNNVIISRRVNSFQPEDYLTMFSKLGTTSANYQFFATPPGATQPTLVMKSMLNMSILNGQNTISPLKMVQEALEKVFGNVILLLEITAIFTFIIVAFILVVLINMTIEENKIIMATMKAMGYSNGKVLTYVLAWYIFAFAIGLGLPFLISYGAWIIIVRLIFNMTGILFTFAFSWQSIVIVVLALLALTVVETVFILLRMKKQRLIDLTKRQ</sequence>
<dbReference type="AlphaFoldDB" id="A0A0H3XL64"/>
<evidence type="ECO:0000256" key="6">
    <source>
        <dbReference type="ARBA" id="ARBA00038076"/>
    </source>
</evidence>
<feature type="transmembrane region" description="Helical" evidence="7">
    <location>
        <begin position="382"/>
        <end position="404"/>
    </location>
</feature>
<keyword evidence="10" id="KW-1185">Reference proteome</keyword>
<dbReference type="EMBL" id="CP011856">
    <property type="protein sequence ID" value="AKM54209.1"/>
    <property type="molecule type" value="Genomic_DNA"/>
</dbReference>
<evidence type="ECO:0000256" key="3">
    <source>
        <dbReference type="ARBA" id="ARBA00022692"/>
    </source>
</evidence>
<dbReference type="RefSeq" id="WP_047791438.1">
    <property type="nucleotide sequence ID" value="NZ_CP011856.1"/>
</dbReference>
<proteinExistence type="inferred from homology"/>
<feature type="transmembrane region" description="Helical" evidence="7">
    <location>
        <begin position="554"/>
        <end position="578"/>
    </location>
</feature>
<protein>
    <recommendedName>
        <fullName evidence="8">ABC3 transporter permease C-terminal domain-containing protein</fullName>
    </recommendedName>
</protein>
<evidence type="ECO:0000313" key="10">
    <source>
        <dbReference type="Proteomes" id="UP000035661"/>
    </source>
</evidence>
<feature type="transmembrane region" description="Helical" evidence="7">
    <location>
        <begin position="428"/>
        <end position="457"/>
    </location>
</feature>
<dbReference type="PATRIC" id="fig|743698.3.peg.641"/>
<reference evidence="9 10" key="1">
    <citation type="journal article" date="2015" name="Genome Biol. Evol.">
        <title>Found and Lost: The Fates of Horizontally Acquired Genes in Arthropod-Symbiotic Spiroplasma.</title>
        <authorList>
            <person name="Lo W.S."/>
            <person name="Gasparich G.E."/>
            <person name="Kuo C.H."/>
        </authorList>
    </citation>
    <scope>NUCLEOTIDE SEQUENCE [LARGE SCALE GENOMIC DNA]</scope>
    <source>
        <strain evidence="10">TDA-040725-5</strain>
    </source>
</reference>
<feature type="transmembrane region" description="Helical" evidence="7">
    <location>
        <begin position="964"/>
        <end position="995"/>
    </location>
</feature>
<organism evidence="9 10">
    <name type="scientific">Spiroplasma eriocheiris</name>
    <dbReference type="NCBI Taxonomy" id="315358"/>
    <lineage>
        <taxon>Bacteria</taxon>
        <taxon>Bacillati</taxon>
        <taxon>Mycoplasmatota</taxon>
        <taxon>Mollicutes</taxon>
        <taxon>Entomoplasmatales</taxon>
        <taxon>Spiroplasmataceae</taxon>
        <taxon>Spiroplasma</taxon>
    </lineage>
</organism>
<comment type="subcellular location">
    <subcellularLocation>
        <location evidence="1">Cell membrane</location>
        <topology evidence="1">Multi-pass membrane protein</topology>
    </subcellularLocation>
</comment>
<dbReference type="PANTHER" id="PTHR30572">
    <property type="entry name" value="MEMBRANE COMPONENT OF TRANSPORTER-RELATED"/>
    <property type="match status" value="1"/>
</dbReference>
<feature type="transmembrane region" description="Helical" evidence="7">
    <location>
        <begin position="1067"/>
        <end position="1086"/>
    </location>
</feature>
<evidence type="ECO:0000256" key="4">
    <source>
        <dbReference type="ARBA" id="ARBA00022989"/>
    </source>
</evidence>
<accession>A0A0H3XL64</accession>
<keyword evidence="5 7" id="KW-0472">Membrane</keyword>
<feature type="transmembrane region" description="Helical" evidence="7">
    <location>
        <begin position="477"/>
        <end position="504"/>
    </location>
</feature>
<evidence type="ECO:0000256" key="2">
    <source>
        <dbReference type="ARBA" id="ARBA00022475"/>
    </source>
</evidence>
<feature type="transmembrane region" description="Helical" evidence="7">
    <location>
        <begin position="1015"/>
        <end position="1037"/>
    </location>
</feature>
<feature type="transmembrane region" description="Helical" evidence="7">
    <location>
        <begin position="24"/>
        <end position="47"/>
    </location>
</feature>
<keyword evidence="2" id="KW-1003">Cell membrane</keyword>
<evidence type="ECO:0000259" key="8">
    <source>
        <dbReference type="Pfam" id="PF02687"/>
    </source>
</evidence>
<dbReference type="GO" id="GO:0022857">
    <property type="term" value="F:transmembrane transporter activity"/>
    <property type="evidence" value="ECO:0007669"/>
    <property type="project" value="TreeGrafter"/>
</dbReference>
<dbReference type="Pfam" id="PF02687">
    <property type="entry name" value="FtsX"/>
    <property type="match status" value="2"/>
</dbReference>
<dbReference type="InterPro" id="IPR050250">
    <property type="entry name" value="Macrolide_Exporter_MacB"/>
</dbReference>
<dbReference type="PANTHER" id="PTHR30572:SF4">
    <property type="entry name" value="ABC TRANSPORTER PERMEASE YTRF"/>
    <property type="match status" value="1"/>
</dbReference>
<name>A0A0H3XL64_9MOLU</name>
<dbReference type="InterPro" id="IPR003838">
    <property type="entry name" value="ABC3_permease_C"/>
</dbReference>